<evidence type="ECO:0000313" key="2">
    <source>
        <dbReference type="Proteomes" id="UP001355653"/>
    </source>
</evidence>
<sequence>MIKILSRVLKSGQRSGVWNNFLTLTETGQMSILNKALGTYMPNTWYRVKAIIDQTGQKADVLLNDVQVVTGGAG</sequence>
<dbReference type="RefSeq" id="WP_127455866.1">
    <property type="nucleotide sequence ID" value="NZ_JAROBY010000025.1"/>
</dbReference>
<comment type="caution">
    <text evidence="1">The sequence shown here is derived from an EMBL/GenBank/DDBJ whole genome shotgun (WGS) entry which is preliminary data.</text>
</comment>
<dbReference type="Proteomes" id="UP001355653">
    <property type="component" value="Unassembled WGS sequence"/>
</dbReference>
<proteinExistence type="predicted"/>
<organism evidence="1 2">
    <name type="scientific">Paenibacillus chondroitinus</name>
    <dbReference type="NCBI Taxonomy" id="59842"/>
    <lineage>
        <taxon>Bacteria</taxon>
        <taxon>Bacillati</taxon>
        <taxon>Bacillota</taxon>
        <taxon>Bacilli</taxon>
        <taxon>Bacillales</taxon>
        <taxon>Paenibacillaceae</taxon>
        <taxon>Paenibacillus</taxon>
    </lineage>
</organism>
<protein>
    <submittedName>
        <fullName evidence="1">Uncharacterized protein</fullName>
    </submittedName>
</protein>
<evidence type="ECO:0000313" key="1">
    <source>
        <dbReference type="EMBL" id="MEB4795260.1"/>
    </source>
</evidence>
<name>A0ABU6DCZ7_9BACL</name>
<reference evidence="1 2" key="1">
    <citation type="submission" date="2023-03" db="EMBL/GenBank/DDBJ databases">
        <title>Bacillus Genome Sequencing.</title>
        <authorList>
            <person name="Dunlap C."/>
        </authorList>
    </citation>
    <scope>NUCLEOTIDE SEQUENCE [LARGE SCALE GENOMIC DNA]</scope>
    <source>
        <strain evidence="1 2">NRS-1351</strain>
    </source>
</reference>
<dbReference type="EMBL" id="JAROBY010000025">
    <property type="protein sequence ID" value="MEB4795260.1"/>
    <property type="molecule type" value="Genomic_DNA"/>
</dbReference>
<accession>A0ABU6DCZ7</accession>
<keyword evidence="2" id="KW-1185">Reference proteome</keyword>
<gene>
    <name evidence="1" type="ORF">P5G65_15240</name>
</gene>